<keyword evidence="2" id="KW-0328">Glycosyltransferase</keyword>
<keyword evidence="5" id="KW-1133">Transmembrane helix</keyword>
<dbReference type="FunFam" id="3.90.550.10:FF:000117">
    <property type="entry name" value="Glycosyltransferase family 34 protein"/>
    <property type="match status" value="1"/>
</dbReference>
<evidence type="ECO:0000256" key="5">
    <source>
        <dbReference type="SAM" id="Phobius"/>
    </source>
</evidence>
<dbReference type="AlphaFoldDB" id="A0A0C3CFD6"/>
<dbReference type="GO" id="GO:0000136">
    <property type="term" value="C:mannan polymerase complex"/>
    <property type="evidence" value="ECO:0007669"/>
    <property type="project" value="EnsemblFungi"/>
</dbReference>
<dbReference type="GO" id="GO:0000009">
    <property type="term" value="F:alpha-1,6-mannosyltransferase activity"/>
    <property type="evidence" value="ECO:0007669"/>
    <property type="project" value="EnsemblFungi"/>
</dbReference>
<name>A0A0C3CFD6_OIDMZ</name>
<dbReference type="GO" id="GO:0006487">
    <property type="term" value="P:protein N-linked glycosylation"/>
    <property type="evidence" value="ECO:0007669"/>
    <property type="project" value="EnsemblFungi"/>
</dbReference>
<accession>A0A0C3CFD6</accession>
<gene>
    <name evidence="6" type="ORF">OIDMADRAFT_202615</name>
</gene>
<dbReference type="GO" id="GO:0000032">
    <property type="term" value="P:cell wall mannoprotein biosynthetic process"/>
    <property type="evidence" value="ECO:0007669"/>
    <property type="project" value="EnsemblFungi"/>
</dbReference>
<evidence type="ECO:0000256" key="4">
    <source>
        <dbReference type="SAM" id="MobiDB-lite"/>
    </source>
</evidence>
<dbReference type="InParanoid" id="A0A0C3CFD6"/>
<dbReference type="Gene3D" id="3.90.550.10">
    <property type="entry name" value="Spore Coat Polysaccharide Biosynthesis Protein SpsA, Chain A"/>
    <property type="match status" value="1"/>
</dbReference>
<protein>
    <submittedName>
        <fullName evidence="6">Glycosyltransferase family 34 protein</fullName>
    </submittedName>
</protein>
<dbReference type="OrthoDB" id="407658at2759"/>
<keyword evidence="5" id="KW-0812">Transmembrane</keyword>
<evidence type="ECO:0000256" key="2">
    <source>
        <dbReference type="ARBA" id="ARBA00022676"/>
    </source>
</evidence>
<evidence type="ECO:0000256" key="1">
    <source>
        <dbReference type="ARBA" id="ARBA00005664"/>
    </source>
</evidence>
<keyword evidence="5" id="KW-0472">Membrane</keyword>
<dbReference type="Pfam" id="PF05637">
    <property type="entry name" value="Glyco_transf_34"/>
    <property type="match status" value="1"/>
</dbReference>
<dbReference type="HOGENOM" id="CLU_021434_0_0_1"/>
<dbReference type="FunCoup" id="A0A0C3CFD6">
    <property type="interactions" value="145"/>
</dbReference>
<dbReference type="STRING" id="913774.A0A0C3CFD6"/>
<dbReference type="InterPro" id="IPR029044">
    <property type="entry name" value="Nucleotide-diphossugar_trans"/>
</dbReference>
<comment type="similarity">
    <text evidence="1">Belongs to the glycosyltransferase 34 family.</text>
</comment>
<dbReference type="GO" id="GO:0007114">
    <property type="term" value="P:cell budding"/>
    <property type="evidence" value="ECO:0007669"/>
    <property type="project" value="EnsemblFungi"/>
</dbReference>
<dbReference type="EMBL" id="KN832881">
    <property type="protein sequence ID" value="KIM97638.1"/>
    <property type="molecule type" value="Genomic_DNA"/>
</dbReference>
<keyword evidence="3 6" id="KW-0808">Transferase</keyword>
<dbReference type="InterPro" id="IPR008630">
    <property type="entry name" value="Glyco_trans_34"/>
</dbReference>
<feature type="region of interest" description="Disordered" evidence="4">
    <location>
        <begin position="1"/>
        <end position="41"/>
    </location>
</feature>
<dbReference type="PANTHER" id="PTHR31306:SF5">
    <property type="entry name" value="ALPHA-1,6-MANNOSYLTRANSFERASE MNN10-RELATED"/>
    <property type="match status" value="1"/>
</dbReference>
<evidence type="ECO:0000313" key="7">
    <source>
        <dbReference type="Proteomes" id="UP000054321"/>
    </source>
</evidence>
<dbReference type="Proteomes" id="UP000054321">
    <property type="component" value="Unassembled WGS sequence"/>
</dbReference>
<proteinExistence type="inferred from homology"/>
<keyword evidence="7" id="KW-1185">Reference proteome</keyword>
<evidence type="ECO:0000313" key="6">
    <source>
        <dbReference type="EMBL" id="KIM97638.1"/>
    </source>
</evidence>
<dbReference type="PANTHER" id="PTHR31306">
    <property type="entry name" value="ALPHA-1,6-MANNOSYLTRANSFERASE MNN11-RELATED"/>
    <property type="match status" value="1"/>
</dbReference>
<sequence>MSLSRSPSPQPGGGWASPGLSSPFGEGSGTTTPRTGYRIHDGSSVSWESAKAKTEGVNGYPSFSTHNNGFFNRHYRKISSSLPRFNIGADKSYAEKEKLGRGRWSVRGGSRLARLRSMVRQANRKTKIRFLIGLGIFMLFLIYQMTPIRYWWRRSKALGGGKKFVIILAANQGGGVMEWKGPREWAIERDSIRNKKKYANRWGYDLEIVDMSTKKRYAHEWRESWEKVDTVRNCLRKYPDAEWFWWMDLNTFIMEPSYSLQSHIFNNLGTNTYRDINEYNPLNITHPFPSEHLDAEARSAVGDGKVSSINLVIPQDCSGFNLGSFFIRRSQWTDRLLDVWWDPVGYEQKHMEWEHKEQDALEFLYINQPWIRPHTAFIPQRKINSFPVGACSENGNDTRIHYNEKDRDFVVNMAGCEWGRDCWGEMYNFRELSYYLNRSLWERFKEDLVAVIWFKLTGQKVKL</sequence>
<feature type="transmembrane region" description="Helical" evidence="5">
    <location>
        <begin position="130"/>
        <end position="152"/>
    </location>
</feature>
<reference evidence="6 7" key="1">
    <citation type="submission" date="2014-04" db="EMBL/GenBank/DDBJ databases">
        <authorList>
            <consortium name="DOE Joint Genome Institute"/>
            <person name="Kuo A."/>
            <person name="Martino E."/>
            <person name="Perotto S."/>
            <person name="Kohler A."/>
            <person name="Nagy L.G."/>
            <person name="Floudas D."/>
            <person name="Copeland A."/>
            <person name="Barry K.W."/>
            <person name="Cichocki N."/>
            <person name="Veneault-Fourrey C."/>
            <person name="LaButti K."/>
            <person name="Lindquist E.A."/>
            <person name="Lipzen A."/>
            <person name="Lundell T."/>
            <person name="Morin E."/>
            <person name="Murat C."/>
            <person name="Sun H."/>
            <person name="Tunlid A."/>
            <person name="Henrissat B."/>
            <person name="Grigoriev I.V."/>
            <person name="Hibbett D.S."/>
            <person name="Martin F."/>
            <person name="Nordberg H.P."/>
            <person name="Cantor M.N."/>
            <person name="Hua S.X."/>
        </authorList>
    </citation>
    <scope>NUCLEOTIDE SEQUENCE [LARGE SCALE GENOMIC DNA]</scope>
    <source>
        <strain evidence="6 7">Zn</strain>
    </source>
</reference>
<dbReference type="GO" id="GO:0000917">
    <property type="term" value="P:division septum assembly"/>
    <property type="evidence" value="ECO:0007669"/>
    <property type="project" value="EnsemblFungi"/>
</dbReference>
<organism evidence="6 7">
    <name type="scientific">Oidiodendron maius (strain Zn)</name>
    <dbReference type="NCBI Taxonomy" id="913774"/>
    <lineage>
        <taxon>Eukaryota</taxon>
        <taxon>Fungi</taxon>
        <taxon>Dikarya</taxon>
        <taxon>Ascomycota</taxon>
        <taxon>Pezizomycotina</taxon>
        <taxon>Leotiomycetes</taxon>
        <taxon>Leotiomycetes incertae sedis</taxon>
        <taxon>Myxotrichaceae</taxon>
        <taxon>Oidiodendron</taxon>
    </lineage>
</organism>
<evidence type="ECO:0000256" key="3">
    <source>
        <dbReference type="ARBA" id="ARBA00022679"/>
    </source>
</evidence>
<reference evidence="7" key="2">
    <citation type="submission" date="2015-01" db="EMBL/GenBank/DDBJ databases">
        <title>Evolutionary Origins and Diversification of the Mycorrhizal Mutualists.</title>
        <authorList>
            <consortium name="DOE Joint Genome Institute"/>
            <consortium name="Mycorrhizal Genomics Consortium"/>
            <person name="Kohler A."/>
            <person name="Kuo A."/>
            <person name="Nagy L.G."/>
            <person name="Floudas D."/>
            <person name="Copeland A."/>
            <person name="Barry K.W."/>
            <person name="Cichocki N."/>
            <person name="Veneault-Fourrey C."/>
            <person name="LaButti K."/>
            <person name="Lindquist E.A."/>
            <person name="Lipzen A."/>
            <person name="Lundell T."/>
            <person name="Morin E."/>
            <person name="Murat C."/>
            <person name="Riley R."/>
            <person name="Ohm R."/>
            <person name="Sun H."/>
            <person name="Tunlid A."/>
            <person name="Henrissat B."/>
            <person name="Grigoriev I.V."/>
            <person name="Hibbett D.S."/>
            <person name="Martin F."/>
        </authorList>
    </citation>
    <scope>NUCLEOTIDE SEQUENCE [LARGE SCALE GENOMIC DNA]</scope>
    <source>
        <strain evidence="7">Zn</strain>
    </source>
</reference>